<gene>
    <name evidence="3" type="ORF">DCG58_01790</name>
</gene>
<name>A0A3B9GTT0_9PROT</name>
<proteinExistence type="predicted"/>
<comment type="caution">
    <text evidence="3">The sequence shown here is derived from an EMBL/GenBank/DDBJ whole genome shotgun (WGS) entry which is preliminary data.</text>
</comment>
<accession>A0A3B9GTT0</accession>
<evidence type="ECO:0000313" key="4">
    <source>
        <dbReference type="Proteomes" id="UP000259610"/>
    </source>
</evidence>
<evidence type="ECO:0000259" key="2">
    <source>
        <dbReference type="Pfam" id="PF00561"/>
    </source>
</evidence>
<reference evidence="3 4" key="1">
    <citation type="journal article" date="2018" name="Nat. Biotechnol.">
        <title>A standardized bacterial taxonomy based on genome phylogeny substantially revises the tree of life.</title>
        <authorList>
            <person name="Parks D.H."/>
            <person name="Chuvochina M."/>
            <person name="Waite D.W."/>
            <person name="Rinke C."/>
            <person name="Skarshewski A."/>
            <person name="Chaumeil P.A."/>
            <person name="Hugenholtz P."/>
        </authorList>
    </citation>
    <scope>NUCLEOTIDE SEQUENCE [LARGE SCALE GENOMIC DNA]</scope>
    <source>
        <strain evidence="3">UBA8733</strain>
    </source>
</reference>
<feature type="non-terminal residue" evidence="3">
    <location>
        <position position="93"/>
    </location>
</feature>
<dbReference type="PANTHER" id="PTHR42977">
    <property type="entry name" value="HYDROLASE-RELATED"/>
    <property type="match status" value="1"/>
</dbReference>
<dbReference type="SUPFAM" id="SSF53474">
    <property type="entry name" value="alpha/beta-Hydrolases"/>
    <property type="match status" value="1"/>
</dbReference>
<organism evidence="3 4">
    <name type="scientific">Hyphomonas adhaerens</name>
    <dbReference type="NCBI Taxonomy" id="81029"/>
    <lineage>
        <taxon>Bacteria</taxon>
        <taxon>Pseudomonadati</taxon>
        <taxon>Pseudomonadota</taxon>
        <taxon>Alphaproteobacteria</taxon>
        <taxon>Hyphomonadales</taxon>
        <taxon>Hyphomonadaceae</taxon>
        <taxon>Hyphomonas</taxon>
    </lineage>
</organism>
<dbReference type="GO" id="GO:0004301">
    <property type="term" value="F:epoxide hydrolase activity"/>
    <property type="evidence" value="ECO:0007669"/>
    <property type="project" value="TreeGrafter"/>
</dbReference>
<keyword evidence="1" id="KW-0378">Hydrolase</keyword>
<dbReference type="Proteomes" id="UP000259610">
    <property type="component" value="Unassembled WGS sequence"/>
</dbReference>
<dbReference type="InterPro" id="IPR051340">
    <property type="entry name" value="Haloalkane_dehalogenase"/>
</dbReference>
<dbReference type="InterPro" id="IPR000073">
    <property type="entry name" value="AB_hydrolase_1"/>
</dbReference>
<dbReference type="PANTHER" id="PTHR42977:SF3">
    <property type="entry name" value="AB HYDROLASE-1 DOMAIN-CONTAINING PROTEIN"/>
    <property type="match status" value="1"/>
</dbReference>
<dbReference type="InterPro" id="IPR000639">
    <property type="entry name" value="Epox_hydrolase-like"/>
</dbReference>
<evidence type="ECO:0000313" key="3">
    <source>
        <dbReference type="EMBL" id="HAE25865.1"/>
    </source>
</evidence>
<dbReference type="PRINTS" id="PR00412">
    <property type="entry name" value="EPOXHYDRLASE"/>
</dbReference>
<sequence length="93" mass="10611">MKTDALRTPDERFSGLPGWPYAPHYVDDLPGYEGLRVHYVDEGPQNAVRTYLCLHGQPSWSYLYRKMIPVFLDSGARVIAPDWLGFGRSDKPV</sequence>
<dbReference type="InterPro" id="IPR029058">
    <property type="entry name" value="AB_hydrolase_fold"/>
</dbReference>
<dbReference type="Gene3D" id="3.40.50.1820">
    <property type="entry name" value="alpha/beta hydrolase"/>
    <property type="match status" value="1"/>
</dbReference>
<feature type="domain" description="AB hydrolase-1" evidence="2">
    <location>
        <begin position="52"/>
        <end position="92"/>
    </location>
</feature>
<dbReference type="EMBL" id="DMAN01000038">
    <property type="protein sequence ID" value="HAE25865.1"/>
    <property type="molecule type" value="Genomic_DNA"/>
</dbReference>
<protein>
    <recommendedName>
        <fullName evidence="2">AB hydrolase-1 domain-containing protein</fullName>
    </recommendedName>
</protein>
<dbReference type="AlphaFoldDB" id="A0A3B9GTT0"/>
<dbReference type="Pfam" id="PF00561">
    <property type="entry name" value="Abhydrolase_1"/>
    <property type="match status" value="1"/>
</dbReference>
<evidence type="ECO:0000256" key="1">
    <source>
        <dbReference type="ARBA" id="ARBA00022801"/>
    </source>
</evidence>